<name>A0ACC2D7Y8_DIPCM</name>
<accession>A0ACC2D7Y8</accession>
<evidence type="ECO:0000313" key="1">
    <source>
        <dbReference type="EMBL" id="KAJ7550421.1"/>
    </source>
</evidence>
<dbReference type="EMBL" id="CM055098">
    <property type="protein sequence ID" value="KAJ7550421.1"/>
    <property type="molecule type" value="Genomic_DNA"/>
</dbReference>
<reference evidence="2" key="1">
    <citation type="journal article" date="2024" name="Proc. Natl. Acad. Sci. U.S.A.">
        <title>Extraordinary preservation of gene collinearity over three hundred million years revealed in homosporous lycophytes.</title>
        <authorList>
            <person name="Li C."/>
            <person name="Wickell D."/>
            <person name="Kuo L.Y."/>
            <person name="Chen X."/>
            <person name="Nie B."/>
            <person name="Liao X."/>
            <person name="Peng D."/>
            <person name="Ji J."/>
            <person name="Jenkins J."/>
            <person name="Williams M."/>
            <person name="Shu S."/>
            <person name="Plott C."/>
            <person name="Barry K."/>
            <person name="Rajasekar S."/>
            <person name="Grimwood J."/>
            <person name="Han X."/>
            <person name="Sun S."/>
            <person name="Hou Z."/>
            <person name="He W."/>
            <person name="Dai G."/>
            <person name="Sun C."/>
            <person name="Schmutz J."/>
            <person name="Leebens-Mack J.H."/>
            <person name="Li F.W."/>
            <person name="Wang L."/>
        </authorList>
    </citation>
    <scope>NUCLEOTIDE SEQUENCE [LARGE SCALE GENOMIC DNA]</scope>
    <source>
        <strain evidence="2">cv. PW_Plant_1</strain>
    </source>
</reference>
<keyword evidence="2" id="KW-1185">Reference proteome</keyword>
<evidence type="ECO:0000313" key="2">
    <source>
        <dbReference type="Proteomes" id="UP001162992"/>
    </source>
</evidence>
<organism evidence="1 2">
    <name type="scientific">Diphasiastrum complanatum</name>
    <name type="common">Issler's clubmoss</name>
    <name type="synonym">Lycopodium complanatum</name>
    <dbReference type="NCBI Taxonomy" id="34168"/>
    <lineage>
        <taxon>Eukaryota</taxon>
        <taxon>Viridiplantae</taxon>
        <taxon>Streptophyta</taxon>
        <taxon>Embryophyta</taxon>
        <taxon>Tracheophyta</taxon>
        <taxon>Lycopodiopsida</taxon>
        <taxon>Lycopodiales</taxon>
        <taxon>Lycopodiaceae</taxon>
        <taxon>Lycopodioideae</taxon>
        <taxon>Diphasiastrum</taxon>
    </lineage>
</organism>
<comment type="caution">
    <text evidence="1">The sequence shown here is derived from an EMBL/GenBank/DDBJ whole genome shotgun (WGS) entry which is preliminary data.</text>
</comment>
<proteinExistence type="predicted"/>
<dbReference type="Proteomes" id="UP001162992">
    <property type="component" value="Chromosome 7"/>
</dbReference>
<sequence length="119" mass="13831">MLVHINLQEENIRVLLRKLCKDWRHGLARAAPGCCEVHNNLQKSQNRLKISPKDRQTVKPRIQERPQASGAYETTSQKPLCYRSGIFYEGKGKRKRQGNKTNEFLALQSLLQFGLPFRR</sequence>
<protein>
    <submittedName>
        <fullName evidence="1">Uncharacterized protein</fullName>
    </submittedName>
</protein>
<gene>
    <name evidence="1" type="ORF">O6H91_07G100100</name>
</gene>